<organism evidence="1 2">
    <name type="scientific">Deinococcus aerius</name>
    <dbReference type="NCBI Taxonomy" id="200253"/>
    <lineage>
        <taxon>Bacteria</taxon>
        <taxon>Thermotogati</taxon>
        <taxon>Deinococcota</taxon>
        <taxon>Deinococci</taxon>
        <taxon>Deinococcales</taxon>
        <taxon>Deinococcaceae</taxon>
        <taxon>Deinococcus</taxon>
    </lineage>
</organism>
<accession>A0A2I9DJ77</accession>
<dbReference type="InterPro" id="IPR042099">
    <property type="entry name" value="ANL_N_sf"/>
</dbReference>
<proteinExistence type="predicted"/>
<keyword evidence="2" id="KW-1185">Reference proteome</keyword>
<comment type="caution">
    <text evidence="1">The sequence shown here is derived from an EMBL/GenBank/DDBJ whole genome shotgun (WGS) entry which is preliminary data.</text>
</comment>
<evidence type="ECO:0000313" key="2">
    <source>
        <dbReference type="Proteomes" id="UP000236569"/>
    </source>
</evidence>
<gene>
    <name evidence="1" type="ORF">DAERI_020428</name>
</gene>
<dbReference type="OrthoDB" id="580775at2"/>
<dbReference type="RefSeq" id="WP_103128282.1">
    <property type="nucleotide sequence ID" value="NZ_BFAG01000002.1"/>
</dbReference>
<dbReference type="SUPFAM" id="SSF56801">
    <property type="entry name" value="Acetyl-CoA synthetase-like"/>
    <property type="match status" value="1"/>
</dbReference>
<dbReference type="EMBL" id="BFAG01000002">
    <property type="protein sequence ID" value="GBF04831.1"/>
    <property type="molecule type" value="Genomic_DNA"/>
</dbReference>
<dbReference type="AlphaFoldDB" id="A0A2I9DJ77"/>
<name>A0A2I9DJ77_9DEIO</name>
<dbReference type="Proteomes" id="UP000236569">
    <property type="component" value="Unassembled WGS sequence"/>
</dbReference>
<sequence length="456" mass="50340">MNARLLAEVLLKRRTLRTHDAWSRQQLERHQERALATLRRFALARSPFYRRFHQGLEDRPLHELPVLTKSELMSRYDELVTDRAVHLEDVRAHLAAPGGGKPFLGRYQVNATAGSTGHPGLFLFNREEWSWVLASYARMYAWSGIRADLTHHPRLAVVSTTHPWHQSASVGASVQSPLVPTLRLDADQPLPELVAALNAWQPEGLVAYAGTAHQLAGAQLSGELHIRPRAVLTASEVLTGEARRRITSAWGKRPFNEYGATETAGIAGECAHHDGLHLYEDLLVIEVVDAHHRPVPPGETGERLLVSVLFSRTLPLIRYELTDRVRLDTGRCACGMPYRRLTAIEGRAEEVLRLPGARGTVVTVHPNVFHDLMDAVPVSQWQVVLTGSAVRVRVTGPGATLTPGSVEANVAAALERRGVISPDVRVEVVEQLSRTALGKTPLIRVESAEPPGRADR</sequence>
<dbReference type="InterPro" id="IPR053158">
    <property type="entry name" value="CapK_Type1_Caps_Biosynth"/>
</dbReference>
<dbReference type="Gene3D" id="3.40.50.12780">
    <property type="entry name" value="N-terminal domain of ligase-like"/>
    <property type="match status" value="1"/>
</dbReference>
<reference evidence="2" key="1">
    <citation type="submission" date="2018-01" db="EMBL/GenBank/DDBJ databases">
        <title>Draft Genome Sequence of the Radioresistant Bacterium Deinococcus aerius TR0125, Isolated from the Higher Atmosphere above Japan.</title>
        <authorList>
            <person name="Satoh K."/>
            <person name="Arai H."/>
            <person name="Sanzen T."/>
            <person name="Kawaguchi Y."/>
            <person name="Hayashi H."/>
            <person name="Yokobori S."/>
            <person name="Yamagishi A."/>
            <person name="Oono Y."/>
            <person name="Narumi I."/>
        </authorList>
    </citation>
    <scope>NUCLEOTIDE SEQUENCE [LARGE SCALE GENOMIC DNA]</scope>
    <source>
        <strain evidence="2">TR0125</strain>
    </source>
</reference>
<dbReference type="PANTHER" id="PTHR36932:SF1">
    <property type="entry name" value="CAPSULAR POLYSACCHARIDE BIOSYNTHESIS PROTEIN"/>
    <property type="match status" value="1"/>
</dbReference>
<protein>
    <submittedName>
        <fullName evidence="1">Coenzyme F390 synthetase</fullName>
    </submittedName>
</protein>
<evidence type="ECO:0000313" key="1">
    <source>
        <dbReference type="EMBL" id="GBF04831.1"/>
    </source>
</evidence>
<dbReference type="PANTHER" id="PTHR36932">
    <property type="entry name" value="CAPSULAR POLYSACCHARIDE BIOSYNTHESIS PROTEIN"/>
    <property type="match status" value="1"/>
</dbReference>